<evidence type="ECO:0000313" key="1">
    <source>
        <dbReference type="EMBL" id="KAA8634075.1"/>
    </source>
</evidence>
<reference evidence="1 2" key="1">
    <citation type="submission" date="2017-07" db="EMBL/GenBank/DDBJ databases">
        <title>Genome sequence of the Sordaria macrospora wild type strain R19027.</title>
        <authorList>
            <person name="Nowrousian M."/>
            <person name="Teichert I."/>
            <person name="Kueck U."/>
        </authorList>
    </citation>
    <scope>NUCLEOTIDE SEQUENCE [LARGE SCALE GENOMIC DNA]</scope>
    <source>
        <strain evidence="1 2">R19027</strain>
        <tissue evidence="1">Mycelium</tissue>
    </source>
</reference>
<dbReference type="VEuPathDB" id="FungiDB:SMAC_12090"/>
<dbReference type="PANTHER" id="PTHR38167:SF1">
    <property type="entry name" value="C2H2-TYPE DOMAIN-CONTAINING PROTEIN"/>
    <property type="match status" value="1"/>
</dbReference>
<dbReference type="EMBL" id="NMPR01000028">
    <property type="protein sequence ID" value="KAA8634075.1"/>
    <property type="molecule type" value="Genomic_DNA"/>
</dbReference>
<comment type="caution">
    <text evidence="1">The sequence shown here is derived from an EMBL/GenBank/DDBJ whole genome shotgun (WGS) entry which is preliminary data.</text>
</comment>
<sequence>MESTLRGEKLIEAIASADESTLRAVLRGVCADRDAQQLVGKHLYEITKLNAAKTEGSGLKRKAASTVHICIQCGQAFEEDDNEKECRYHSEDMELDENSSTWYDWDEQTWGEMDTEENRCNPDTLRGFIYTCCNKRADEAEGCKLGYHRAVDGKR</sequence>
<evidence type="ECO:0000313" key="2">
    <source>
        <dbReference type="Proteomes" id="UP000433876"/>
    </source>
</evidence>
<name>A0A8S9A0I9_SORMA</name>
<dbReference type="PANTHER" id="PTHR38167">
    <property type="entry name" value="C2H2-TYPE DOMAIN-CONTAINING PROTEIN"/>
    <property type="match status" value="1"/>
</dbReference>
<proteinExistence type="predicted"/>
<evidence type="ECO:0008006" key="3">
    <source>
        <dbReference type="Google" id="ProtNLM"/>
    </source>
</evidence>
<accession>A0A8S9A0I9</accession>
<gene>
    <name evidence="1" type="ORF">SMACR_12090</name>
</gene>
<dbReference type="AlphaFoldDB" id="A0A8S9A0I9"/>
<organism evidence="1 2">
    <name type="scientific">Sordaria macrospora</name>
    <dbReference type="NCBI Taxonomy" id="5147"/>
    <lineage>
        <taxon>Eukaryota</taxon>
        <taxon>Fungi</taxon>
        <taxon>Dikarya</taxon>
        <taxon>Ascomycota</taxon>
        <taxon>Pezizomycotina</taxon>
        <taxon>Sordariomycetes</taxon>
        <taxon>Sordariomycetidae</taxon>
        <taxon>Sordariales</taxon>
        <taxon>Sordariaceae</taxon>
        <taxon>Sordaria</taxon>
    </lineage>
</organism>
<protein>
    <recommendedName>
        <fullName evidence="3">C2H2-type domain-containing protein</fullName>
    </recommendedName>
</protein>
<dbReference type="Proteomes" id="UP000433876">
    <property type="component" value="Unassembled WGS sequence"/>
</dbReference>
<dbReference type="OMA" id="CCNKRAD"/>